<keyword evidence="6" id="KW-0967">Endosome</keyword>
<dbReference type="PANTHER" id="PTHR46209">
    <property type="entry name" value="PX DOMAIN-CONTAINING PROTEIN"/>
    <property type="match status" value="1"/>
</dbReference>
<evidence type="ECO:0000256" key="4">
    <source>
        <dbReference type="ARBA" id="ARBA00022448"/>
    </source>
</evidence>
<evidence type="ECO:0000256" key="8">
    <source>
        <dbReference type="ARBA" id="ARBA00023121"/>
    </source>
</evidence>
<feature type="compositionally biased region" description="Acidic residues" evidence="11">
    <location>
        <begin position="332"/>
        <end position="342"/>
    </location>
</feature>
<comment type="subcellular location">
    <subcellularLocation>
        <location evidence="2">Cytoplasm</location>
    </subcellularLocation>
    <subcellularLocation>
        <location evidence="10">Endomembrane system</location>
        <topology evidence="10">Peripheral membrane protein</topology>
        <orientation evidence="10">Cytoplasmic side</orientation>
    </subcellularLocation>
    <subcellularLocation>
        <location evidence="1">Endosome</location>
    </subcellularLocation>
</comment>
<accession>A0ABN8PK80</accession>
<dbReference type="Gene3D" id="3.30.1520.10">
    <property type="entry name" value="Phox-like domain"/>
    <property type="match status" value="2"/>
</dbReference>
<keyword evidence="4" id="KW-0813">Transport</keyword>
<dbReference type="PANTHER" id="PTHR46209:SF3">
    <property type="entry name" value="PX DOMAIN-CONTAINING PROTEIN"/>
    <property type="match status" value="1"/>
</dbReference>
<evidence type="ECO:0000259" key="12">
    <source>
        <dbReference type="PROSITE" id="PS50195"/>
    </source>
</evidence>
<feature type="domain" description="PX" evidence="12">
    <location>
        <begin position="483"/>
        <end position="600"/>
    </location>
</feature>
<comment type="caution">
    <text evidence="13">The sequence shown here is derived from an EMBL/GenBank/DDBJ whole genome shotgun (WGS) entry which is preliminary data.</text>
</comment>
<evidence type="ECO:0000256" key="10">
    <source>
        <dbReference type="ARBA" id="ARBA00029433"/>
    </source>
</evidence>
<dbReference type="Pfam" id="PF00787">
    <property type="entry name" value="PX"/>
    <property type="match status" value="2"/>
</dbReference>
<dbReference type="InterPro" id="IPR001683">
    <property type="entry name" value="PX_dom"/>
</dbReference>
<keyword evidence="14" id="KW-1185">Reference proteome</keyword>
<feature type="region of interest" description="Disordered" evidence="11">
    <location>
        <begin position="275"/>
        <end position="309"/>
    </location>
</feature>
<feature type="region of interest" description="Disordered" evidence="11">
    <location>
        <begin position="716"/>
        <end position="741"/>
    </location>
</feature>
<evidence type="ECO:0000256" key="2">
    <source>
        <dbReference type="ARBA" id="ARBA00004496"/>
    </source>
</evidence>
<evidence type="ECO:0000313" key="14">
    <source>
        <dbReference type="Proteomes" id="UP001159405"/>
    </source>
</evidence>
<keyword evidence="9" id="KW-0472">Membrane</keyword>
<keyword evidence="8" id="KW-0446">Lipid-binding</keyword>
<organism evidence="13 14">
    <name type="scientific">Porites lobata</name>
    <dbReference type="NCBI Taxonomy" id="104759"/>
    <lineage>
        <taxon>Eukaryota</taxon>
        <taxon>Metazoa</taxon>
        <taxon>Cnidaria</taxon>
        <taxon>Anthozoa</taxon>
        <taxon>Hexacorallia</taxon>
        <taxon>Scleractinia</taxon>
        <taxon>Fungiina</taxon>
        <taxon>Poritidae</taxon>
        <taxon>Porites</taxon>
    </lineage>
</organism>
<evidence type="ECO:0000256" key="6">
    <source>
        <dbReference type="ARBA" id="ARBA00022753"/>
    </source>
</evidence>
<dbReference type="EMBL" id="CALNXK010000076">
    <property type="protein sequence ID" value="CAH3145678.1"/>
    <property type="molecule type" value="Genomic_DNA"/>
</dbReference>
<dbReference type="InterPro" id="IPR036871">
    <property type="entry name" value="PX_dom_sf"/>
</dbReference>
<comment type="similarity">
    <text evidence="3">Belongs to the sorting nexin family.</text>
</comment>
<dbReference type="SMART" id="SM00312">
    <property type="entry name" value="PX"/>
    <property type="match status" value="2"/>
</dbReference>
<feature type="region of interest" description="Disordered" evidence="11">
    <location>
        <begin position="628"/>
        <end position="661"/>
    </location>
</feature>
<evidence type="ECO:0000256" key="1">
    <source>
        <dbReference type="ARBA" id="ARBA00004177"/>
    </source>
</evidence>
<dbReference type="InterPro" id="IPR043544">
    <property type="entry name" value="SNX10/11"/>
</dbReference>
<reference evidence="13 14" key="1">
    <citation type="submission" date="2022-05" db="EMBL/GenBank/DDBJ databases">
        <authorList>
            <consortium name="Genoscope - CEA"/>
            <person name="William W."/>
        </authorList>
    </citation>
    <scope>NUCLEOTIDE SEQUENCE [LARGE SCALE GENOMIC DNA]</scope>
</reference>
<feature type="region of interest" description="Disordered" evidence="11">
    <location>
        <begin position="327"/>
        <end position="352"/>
    </location>
</feature>
<evidence type="ECO:0000256" key="9">
    <source>
        <dbReference type="ARBA" id="ARBA00023136"/>
    </source>
</evidence>
<sequence length="804" mass="91788">MDDPFSRREDIEFISIHVRNPRTHLVHGWPVYSDYEIVVLTNSTIFAKERSQVRRRFSEFVWLWKQLSRNSSLGLKLPSLPTQNRIFGRFSQRFIEERRNGLQEALAGLTRITAILADAVFHLFIQSDLTVKEMENFISGKDSRDLHDIIAPLAAEQQYRDSKGRRCTCHSTGDSGFSGSIQPDDIDQDGRGLLDDVSNWVASQQNYVSVMGNGWSSGYTCQTFARRARSSCHLPTCPESSHEHSTTIKRRTSLTHTVASVLPGGQLMVAPTERTFLADSPKSGKKNGEPMDDSKPYEGDDETEIDLSDFDIIKDEPFVRVREWLNSQNEDSPGEDSSDEEGNSASKSPRDIRMRDYDVISVPCSVKPQNSVSSRSIGYHSECEGDVSKEQDEDKNSDFTVLHSSIGGLDWKDRDDLSSSCDSLHSAALFLTYDVVEMIELRYNNVAPVPPMSKSQAGYRLFKPRYEWSMIRDQVGDSAYNGYLEIEVKNPRTHIEKEKALYTDYEIELKTNNPTFPLLHSRIRRRYSEFVWLKNKLGLEDVVFNDAPKLPKKRVIGRFKENFLWRRQEGLQKFLNRLANITVFVNHPAFLIFVQTTLTAKQMDYYLKTRTPGGIRSLILRLHDKKLKEEEKQHRPRTKSISAEYPPTEKSQSRKSTSYGKGWSSYHGDCLFTFDEDFADVDDPERGDFKKVRSISCVAYPTGLLTLPTIPGSSEDGLDSMDGSMSNTDPEEVKEHPLSHSWHGTTRDEIDLVLEEYEIIPLDSISQVVIGDDEDSETFSDMDADYVDVFNPDLRCGSDHRFDY</sequence>
<evidence type="ECO:0000256" key="3">
    <source>
        <dbReference type="ARBA" id="ARBA00010883"/>
    </source>
</evidence>
<gene>
    <name evidence="13" type="ORF">PLOB_00044641</name>
</gene>
<name>A0ABN8PK80_9CNID</name>
<protein>
    <recommendedName>
        <fullName evidence="12">PX domain-containing protein</fullName>
    </recommendedName>
</protein>
<evidence type="ECO:0000256" key="7">
    <source>
        <dbReference type="ARBA" id="ARBA00022927"/>
    </source>
</evidence>
<evidence type="ECO:0000313" key="13">
    <source>
        <dbReference type="EMBL" id="CAH3145678.1"/>
    </source>
</evidence>
<keyword evidence="7" id="KW-0653">Protein transport</keyword>
<evidence type="ECO:0000256" key="11">
    <source>
        <dbReference type="SAM" id="MobiDB-lite"/>
    </source>
</evidence>
<feature type="compositionally biased region" description="Acidic residues" evidence="11">
    <location>
        <begin position="299"/>
        <end position="309"/>
    </location>
</feature>
<dbReference type="Proteomes" id="UP001159405">
    <property type="component" value="Unassembled WGS sequence"/>
</dbReference>
<dbReference type="PROSITE" id="PS50195">
    <property type="entry name" value="PX"/>
    <property type="match status" value="2"/>
</dbReference>
<feature type="domain" description="PX" evidence="12">
    <location>
        <begin position="13"/>
        <end position="131"/>
    </location>
</feature>
<evidence type="ECO:0000256" key="5">
    <source>
        <dbReference type="ARBA" id="ARBA00022490"/>
    </source>
</evidence>
<feature type="compositionally biased region" description="Basic and acidic residues" evidence="11">
    <location>
        <begin position="286"/>
        <end position="298"/>
    </location>
</feature>
<keyword evidence="5" id="KW-0963">Cytoplasm</keyword>
<dbReference type="SUPFAM" id="SSF64268">
    <property type="entry name" value="PX domain"/>
    <property type="match status" value="2"/>
</dbReference>
<proteinExistence type="inferred from homology"/>